<evidence type="ECO:0000313" key="2">
    <source>
        <dbReference type="EMBL" id="MFC5713565.1"/>
    </source>
</evidence>
<reference evidence="3" key="1">
    <citation type="journal article" date="2019" name="Int. J. Syst. Evol. Microbiol.">
        <title>The Global Catalogue of Microorganisms (GCM) 10K type strain sequencing project: providing services to taxonomists for standard genome sequencing and annotation.</title>
        <authorList>
            <consortium name="The Broad Institute Genomics Platform"/>
            <consortium name="The Broad Institute Genome Sequencing Center for Infectious Disease"/>
            <person name="Wu L."/>
            <person name="Ma J."/>
        </authorList>
    </citation>
    <scope>NUCLEOTIDE SEQUENCE [LARGE SCALE GENOMIC DNA]</scope>
    <source>
        <strain evidence="3">CECT 7184</strain>
    </source>
</reference>
<dbReference type="RefSeq" id="WP_385941505.1">
    <property type="nucleotide sequence ID" value="NZ_JBHSOZ010000005.1"/>
</dbReference>
<feature type="transmembrane region" description="Helical" evidence="1">
    <location>
        <begin position="108"/>
        <end position="132"/>
    </location>
</feature>
<evidence type="ECO:0000256" key="1">
    <source>
        <dbReference type="SAM" id="Phobius"/>
    </source>
</evidence>
<comment type="caution">
    <text evidence="2">The sequence shown here is derived from an EMBL/GenBank/DDBJ whole genome shotgun (WGS) entry which is preliminary data.</text>
</comment>
<keyword evidence="1" id="KW-0812">Transmembrane</keyword>
<protein>
    <submittedName>
        <fullName evidence="2">DUF3267 domain-containing protein</fullName>
    </submittedName>
</protein>
<evidence type="ECO:0000313" key="3">
    <source>
        <dbReference type="Proteomes" id="UP001596142"/>
    </source>
</evidence>
<dbReference type="Pfam" id="PF11667">
    <property type="entry name" value="DUF3267"/>
    <property type="match status" value="1"/>
</dbReference>
<keyword evidence="3" id="KW-1185">Reference proteome</keyword>
<accession>A0ABW0YM76</accession>
<name>A0ABW0YM76_9BACI</name>
<organism evidence="2 3">
    <name type="scientific">Thalassorhabdus alkalitolerans</name>
    <dbReference type="NCBI Taxonomy" id="2282697"/>
    <lineage>
        <taxon>Bacteria</taxon>
        <taxon>Bacillati</taxon>
        <taxon>Bacillota</taxon>
        <taxon>Bacilli</taxon>
        <taxon>Bacillales</taxon>
        <taxon>Bacillaceae</taxon>
        <taxon>Thalassorhabdus</taxon>
    </lineage>
</organism>
<dbReference type="EMBL" id="JBHSOZ010000005">
    <property type="protein sequence ID" value="MFC5713565.1"/>
    <property type="molecule type" value="Genomic_DNA"/>
</dbReference>
<feature type="transmembrane region" description="Helical" evidence="1">
    <location>
        <begin position="138"/>
        <end position="157"/>
    </location>
</feature>
<dbReference type="InterPro" id="IPR021683">
    <property type="entry name" value="DUF3267"/>
</dbReference>
<keyword evidence="1" id="KW-0472">Membrane</keyword>
<proteinExistence type="predicted"/>
<gene>
    <name evidence="2" type="ORF">ACFPU1_12300</name>
</gene>
<dbReference type="Proteomes" id="UP001596142">
    <property type="component" value="Unassembled WGS sequence"/>
</dbReference>
<feature type="transmembrane region" description="Helical" evidence="1">
    <location>
        <begin position="20"/>
        <end position="41"/>
    </location>
</feature>
<sequence length="184" mass="20915">MNCWKSVNTLKDFDSSRLMLISLGITLCIFIISYLIFSLYYGDISSQGIGFTLTVAAIVTLYPVHTMLHYVPLWFAGIKTDVRLYKVKKKGKQKVTMKVQFNKPVAKNLYITALLFPSFLITIGALLGALTWPEYMHYFLLITSINAGLSVYDWVYVKQLIKAPKYSVVERNKNGVDILVKQPS</sequence>
<keyword evidence="1" id="KW-1133">Transmembrane helix</keyword>